<sequence length="334" mass="36685">MGGDMPQLRIHFTDLDIARTRIKLETDLMWEIVSSAQILQHKDGDLFFAPWRRHVRELAGHDADLRTALRTLLTVAPHAAYFPDLLTPPEDTSGIDECTDAVLSTPPRRLREEIDRIRPADGPGASWLDDLARGRSAALRQLRDALRVYFRSVIEPHLPTIEEGLCTDVAPWIQQYLNGGPEALLGALGPAARWDPPVLAVDYPHDRDLRLDGRGLVLIPCYFALHHPVALADPRLRPVLAFPIRTESRLLSGGRAGGDHVTALLGATRASILRSVVGGSTTTRLAKQVGVAPATVSHHTGVLRDAGLIATEREENFARHLITPLGLRVLAADR</sequence>
<reference evidence="3" key="1">
    <citation type="journal article" date="2019" name="Int. J. Syst. Evol. Microbiol.">
        <title>The Global Catalogue of Microorganisms (GCM) 10K type strain sequencing project: providing services to taxonomists for standard genome sequencing and annotation.</title>
        <authorList>
            <consortium name="The Broad Institute Genomics Platform"/>
            <consortium name="The Broad Institute Genome Sequencing Center for Infectious Disease"/>
            <person name="Wu L."/>
            <person name="Ma J."/>
        </authorList>
    </citation>
    <scope>NUCLEOTIDE SEQUENCE [LARGE SCALE GENOMIC DNA]</scope>
    <source>
        <strain evidence="3">JCM 17494</strain>
    </source>
</reference>
<gene>
    <name evidence="2" type="ORF">GCM10022267_33070</name>
</gene>
<dbReference type="SMART" id="SM00418">
    <property type="entry name" value="HTH_ARSR"/>
    <property type="match status" value="1"/>
</dbReference>
<dbReference type="Proteomes" id="UP001500711">
    <property type="component" value="Unassembled WGS sequence"/>
</dbReference>
<accession>A0ABP7AZS8</accession>
<proteinExistence type="predicted"/>
<dbReference type="InterPro" id="IPR001845">
    <property type="entry name" value="HTH_ArsR_DNA-bd_dom"/>
</dbReference>
<name>A0ABP7AZS8_9PSEU</name>
<comment type="caution">
    <text evidence="2">The sequence shown here is derived from an EMBL/GenBank/DDBJ whole genome shotgun (WGS) entry which is preliminary data.</text>
</comment>
<dbReference type="InterPro" id="IPR036388">
    <property type="entry name" value="WH-like_DNA-bd_sf"/>
</dbReference>
<keyword evidence="3" id="KW-1185">Reference proteome</keyword>
<evidence type="ECO:0000259" key="1">
    <source>
        <dbReference type="SMART" id="SM00418"/>
    </source>
</evidence>
<evidence type="ECO:0000313" key="2">
    <source>
        <dbReference type="EMBL" id="GAA3643966.1"/>
    </source>
</evidence>
<protein>
    <submittedName>
        <fullName evidence="2">Winged helix-turn-helix domain-containing protein</fullName>
    </submittedName>
</protein>
<dbReference type="Gene3D" id="1.10.10.10">
    <property type="entry name" value="Winged helix-like DNA-binding domain superfamily/Winged helix DNA-binding domain"/>
    <property type="match status" value="1"/>
</dbReference>
<dbReference type="InterPro" id="IPR011991">
    <property type="entry name" value="ArsR-like_HTH"/>
</dbReference>
<dbReference type="EMBL" id="BAABBE010000008">
    <property type="protein sequence ID" value="GAA3643966.1"/>
    <property type="molecule type" value="Genomic_DNA"/>
</dbReference>
<dbReference type="CDD" id="cd00090">
    <property type="entry name" value="HTH_ARSR"/>
    <property type="match status" value="1"/>
</dbReference>
<dbReference type="InterPro" id="IPR036390">
    <property type="entry name" value="WH_DNA-bd_sf"/>
</dbReference>
<evidence type="ECO:0000313" key="3">
    <source>
        <dbReference type="Proteomes" id="UP001500711"/>
    </source>
</evidence>
<dbReference type="SUPFAM" id="SSF46785">
    <property type="entry name" value="Winged helix' DNA-binding domain"/>
    <property type="match status" value="1"/>
</dbReference>
<organism evidence="2 3">
    <name type="scientific">Lentzea roselyniae</name>
    <dbReference type="NCBI Taxonomy" id="531940"/>
    <lineage>
        <taxon>Bacteria</taxon>
        <taxon>Bacillati</taxon>
        <taxon>Actinomycetota</taxon>
        <taxon>Actinomycetes</taxon>
        <taxon>Pseudonocardiales</taxon>
        <taxon>Pseudonocardiaceae</taxon>
        <taxon>Lentzea</taxon>
    </lineage>
</organism>
<feature type="domain" description="HTH arsR-type" evidence="1">
    <location>
        <begin position="263"/>
        <end position="333"/>
    </location>
</feature>